<dbReference type="PROSITE" id="PS00461">
    <property type="entry name" value="6PGD"/>
    <property type="match status" value="1"/>
</dbReference>
<evidence type="ECO:0000256" key="11">
    <source>
        <dbReference type="RuleBase" id="RU000485"/>
    </source>
</evidence>
<name>A0A4R2K6E5_9THEO</name>
<evidence type="ECO:0000256" key="6">
    <source>
        <dbReference type="ARBA" id="ARBA00023126"/>
    </source>
</evidence>
<dbReference type="NCBIfam" id="TIGR00873">
    <property type="entry name" value="gnd"/>
    <property type="match status" value="1"/>
</dbReference>
<dbReference type="PRINTS" id="PR00076">
    <property type="entry name" value="6PGDHDRGNASE"/>
</dbReference>
<dbReference type="InterPro" id="IPR013328">
    <property type="entry name" value="6PGD_dom2"/>
</dbReference>
<keyword evidence="6 7" id="KW-0570">Pentose shunt</keyword>
<evidence type="ECO:0000256" key="4">
    <source>
        <dbReference type="ARBA" id="ARBA00023002"/>
    </source>
</evidence>
<sequence>MNEIGLIGLAVMGQNLALNIARKGYSVSVFNRTSEKTKEFLEERVKNEKIEGYHDIKSFVESLKKPRKIILMVKAGKPVDDVIQELLPYLEKGDLIIDGGNSYFKDTSRRIKELKEKGILYLGMGVSGGEAGALHGPSLMPGGSIEAYEMVKDVLLKIAAQTESGPCCTYVGNDSAGHFVKMVHNGIEYAIMQAIAEVYDIMRKILKLSPEEIGDVFERWNNGELNSFLMEISYKIMRYKDEETGKHLVDLILDEAEQKGTGKWTSQTALDLGIPTPSLSLAVEARSLSFFKEDRVKLSGKVKKTYPDVKLDKEKVIKDLENALLFSVFTSFSQGLWLIHEASKTFEYNIDLPEVLRIWKGGCIIRAKILDFLREILNENKENVNLLDSDKSISFLMDKLDSIRYVTNLAKEFYIPTLVLSSSLDYFLSMVEGNLPANLIQAQRDFFGAHTYRRIDKEGIFHTEWEPID</sequence>
<dbReference type="EMBL" id="SLWU01000003">
    <property type="protein sequence ID" value="TCO68134.1"/>
    <property type="molecule type" value="Genomic_DNA"/>
</dbReference>
<evidence type="ECO:0000256" key="8">
    <source>
        <dbReference type="PIRSR" id="PIRSR000109-1"/>
    </source>
</evidence>
<dbReference type="Proteomes" id="UP000294886">
    <property type="component" value="Unassembled WGS sequence"/>
</dbReference>
<evidence type="ECO:0000256" key="9">
    <source>
        <dbReference type="PIRSR" id="PIRSR000109-2"/>
    </source>
</evidence>
<dbReference type="Gene3D" id="1.20.5.320">
    <property type="entry name" value="6-Phosphogluconate Dehydrogenase, domain 3"/>
    <property type="match status" value="1"/>
</dbReference>
<dbReference type="Gene3D" id="1.10.1040.10">
    <property type="entry name" value="N-(1-d-carboxylethyl)-l-norvaline Dehydrogenase, domain 2"/>
    <property type="match status" value="1"/>
</dbReference>
<feature type="binding site" description="in other chain" evidence="9">
    <location>
        <position position="189"/>
    </location>
    <ligand>
        <name>substrate</name>
        <note>ligand shared between dimeric partners</note>
    </ligand>
</feature>
<proteinExistence type="inferred from homology"/>
<evidence type="ECO:0000259" key="12">
    <source>
        <dbReference type="SMART" id="SM01350"/>
    </source>
</evidence>
<comment type="pathway">
    <text evidence="7 11">Carbohydrate degradation; pentose phosphate pathway; D-ribulose 5-phosphate from D-glucose 6-phosphate (oxidative stage): step 3/3.</text>
</comment>
<dbReference type="InterPro" id="IPR006113">
    <property type="entry name" value="6PGDH_Gnd/GntZ"/>
</dbReference>
<comment type="caution">
    <text evidence="13">The sequence shown here is derived from an EMBL/GenBank/DDBJ whole genome shotgun (WGS) entry which is preliminary data.</text>
</comment>
<feature type="binding site" description="in other chain" evidence="9">
    <location>
        <begin position="127"/>
        <end position="129"/>
    </location>
    <ligand>
        <name>substrate</name>
        <note>ligand shared between dimeric partners</note>
    </ligand>
</feature>
<reference evidence="13 14" key="1">
    <citation type="submission" date="2019-03" db="EMBL/GenBank/DDBJ databases">
        <title>Genomic Encyclopedia of Type Strains, Phase IV (KMG-IV): sequencing the most valuable type-strain genomes for metagenomic binning, comparative biology and taxonomic classification.</title>
        <authorList>
            <person name="Goeker M."/>
        </authorList>
    </citation>
    <scope>NUCLEOTIDE SEQUENCE [LARGE SCALE GENOMIC DNA]</scope>
    <source>
        <strain evidence="13 14">DSM 13054</strain>
    </source>
</reference>
<organism evidence="13 14">
    <name type="scientific">Caldanaerobacter subterraneus</name>
    <dbReference type="NCBI Taxonomy" id="911092"/>
    <lineage>
        <taxon>Bacteria</taxon>
        <taxon>Bacillati</taxon>
        <taxon>Bacillota</taxon>
        <taxon>Clostridia</taxon>
        <taxon>Thermoanaerobacterales</taxon>
        <taxon>Thermoanaerobacteraceae</taxon>
        <taxon>Caldanaerobacter</taxon>
    </lineage>
</organism>
<feature type="binding site" description="in other chain" evidence="9">
    <location>
        <position position="101"/>
    </location>
    <ligand>
        <name>substrate</name>
        <note>ligand shared between dimeric partners</note>
    </ligand>
</feature>
<evidence type="ECO:0000256" key="10">
    <source>
        <dbReference type="PIRSR" id="PIRSR000109-3"/>
    </source>
</evidence>
<evidence type="ECO:0000256" key="1">
    <source>
        <dbReference type="ARBA" id="ARBA00008419"/>
    </source>
</evidence>
<comment type="subunit">
    <text evidence="2 7">Homodimer.</text>
</comment>
<feature type="active site" description="Proton acceptor" evidence="8">
    <location>
        <position position="181"/>
    </location>
</feature>
<dbReference type="PIRSF" id="PIRSF000109">
    <property type="entry name" value="6PGD"/>
    <property type="match status" value="1"/>
</dbReference>
<comment type="similarity">
    <text evidence="1 7 11">Belongs to the 6-phosphogluconate dehydrogenase family.</text>
</comment>
<dbReference type="PANTHER" id="PTHR11811">
    <property type="entry name" value="6-PHOSPHOGLUCONATE DEHYDROGENASE"/>
    <property type="match status" value="1"/>
</dbReference>
<dbReference type="RefSeq" id="WP_132038968.1">
    <property type="nucleotide sequence ID" value="NZ_SLWU01000003.1"/>
</dbReference>
<feature type="binding site" evidence="10">
    <location>
        <begin position="73"/>
        <end position="75"/>
    </location>
    <ligand>
        <name>NADP(+)</name>
        <dbReference type="ChEBI" id="CHEBI:58349"/>
    </ligand>
</feature>
<dbReference type="InterPro" id="IPR008927">
    <property type="entry name" value="6-PGluconate_DH-like_C_sf"/>
</dbReference>
<feature type="binding site" evidence="10">
    <location>
        <begin position="31"/>
        <end position="33"/>
    </location>
    <ligand>
        <name>NADP(+)</name>
        <dbReference type="ChEBI" id="CHEBI:58349"/>
    </ligand>
</feature>
<evidence type="ECO:0000313" key="14">
    <source>
        <dbReference type="Proteomes" id="UP000294886"/>
    </source>
</evidence>
<evidence type="ECO:0000256" key="2">
    <source>
        <dbReference type="ARBA" id="ARBA00011738"/>
    </source>
</evidence>
<evidence type="ECO:0000313" key="13">
    <source>
        <dbReference type="EMBL" id="TCO68134.1"/>
    </source>
</evidence>
<evidence type="ECO:0000256" key="3">
    <source>
        <dbReference type="ARBA" id="ARBA00022857"/>
    </source>
</evidence>
<dbReference type="Pfam" id="PF00393">
    <property type="entry name" value="6PGD"/>
    <property type="match status" value="1"/>
</dbReference>
<evidence type="ECO:0000256" key="7">
    <source>
        <dbReference type="PIRNR" id="PIRNR000109"/>
    </source>
</evidence>
<dbReference type="SMART" id="SM01350">
    <property type="entry name" value="6PGD"/>
    <property type="match status" value="1"/>
</dbReference>
<dbReference type="GO" id="GO:0006098">
    <property type="term" value="P:pentose-phosphate shunt"/>
    <property type="evidence" value="ECO:0007669"/>
    <property type="project" value="UniProtKB-UniPathway"/>
</dbReference>
<feature type="binding site" evidence="10">
    <location>
        <position position="101"/>
    </location>
    <ligand>
        <name>NADP(+)</name>
        <dbReference type="ChEBI" id="CHEBI:58349"/>
    </ligand>
</feature>
<dbReference type="NCBIfam" id="NF006765">
    <property type="entry name" value="PRK09287.1"/>
    <property type="match status" value="1"/>
</dbReference>
<feature type="binding site" evidence="9">
    <location>
        <position position="450"/>
    </location>
    <ligand>
        <name>substrate</name>
        <note>ligand shared between dimeric partners</note>
    </ligand>
</feature>
<dbReference type="EC" id="1.1.1.44" evidence="7 11"/>
<dbReference type="InterPro" id="IPR006184">
    <property type="entry name" value="6PGdom_BS"/>
</dbReference>
<dbReference type="InterPro" id="IPR006114">
    <property type="entry name" value="6PGDH_C"/>
</dbReference>
<feature type="binding site" description="in other chain" evidence="9">
    <location>
        <position position="259"/>
    </location>
    <ligand>
        <name>substrate</name>
        <note>ligand shared between dimeric partners</note>
    </ligand>
</feature>
<dbReference type="Gene3D" id="3.40.50.720">
    <property type="entry name" value="NAD(P)-binding Rossmann-like Domain"/>
    <property type="match status" value="1"/>
</dbReference>
<dbReference type="InterPro" id="IPR036291">
    <property type="entry name" value="NAD(P)-bd_dom_sf"/>
</dbReference>
<dbReference type="UniPathway" id="UPA00115">
    <property type="reaction ID" value="UER00410"/>
</dbReference>
<dbReference type="FunFam" id="1.10.1040.10:FF:000032">
    <property type="entry name" value="6-phosphogluconate dehydrogenase, decarboxylating"/>
    <property type="match status" value="1"/>
</dbReference>
<dbReference type="SUPFAM" id="SSF51735">
    <property type="entry name" value="NAD(P)-binding Rossmann-fold domains"/>
    <property type="match status" value="1"/>
</dbReference>
<dbReference type="InterPro" id="IPR006115">
    <property type="entry name" value="6PGDH_NADP-bd"/>
</dbReference>
<dbReference type="FunFam" id="1.20.5.320:FF:000001">
    <property type="entry name" value="6-phosphogluconate dehydrogenase, decarboxylating"/>
    <property type="match status" value="1"/>
</dbReference>
<feature type="binding site" description="in other chain" evidence="9">
    <location>
        <begin position="184"/>
        <end position="185"/>
    </location>
    <ligand>
        <name>substrate</name>
        <note>ligand shared between dimeric partners</note>
    </ligand>
</feature>
<keyword evidence="3 7" id="KW-0521">NADP</keyword>
<dbReference type="GO" id="GO:0019521">
    <property type="term" value="P:D-gluconate metabolic process"/>
    <property type="evidence" value="ECO:0007669"/>
    <property type="project" value="UniProtKB-KW"/>
</dbReference>
<evidence type="ECO:0000256" key="5">
    <source>
        <dbReference type="ARBA" id="ARBA00023064"/>
    </source>
</evidence>
<feature type="domain" description="6-phosphogluconate dehydrogenase C-terminal" evidence="12">
    <location>
        <begin position="177"/>
        <end position="466"/>
    </location>
</feature>
<dbReference type="SUPFAM" id="SSF48179">
    <property type="entry name" value="6-phosphogluconate dehydrogenase C-terminal domain-like"/>
    <property type="match status" value="1"/>
</dbReference>
<feature type="binding site" description="in other chain" evidence="9">
    <location>
        <position position="286"/>
    </location>
    <ligand>
        <name>substrate</name>
        <note>ligand shared between dimeric partners</note>
    </ligand>
</feature>
<gene>
    <name evidence="13" type="ORF">EV203_10329</name>
</gene>
<comment type="function">
    <text evidence="7">Catalyzes the oxidative decarboxylation of 6-phosphogluconate to ribulose 5-phosphate and CO(2), with concomitant reduction of NADP to NADPH.</text>
</comment>
<keyword evidence="4 7" id="KW-0560">Oxidoreductase</keyword>
<protein>
    <recommendedName>
        <fullName evidence="7 11">6-phosphogluconate dehydrogenase, decarboxylating</fullName>
        <ecNumber evidence="7 11">1.1.1.44</ecNumber>
    </recommendedName>
</protein>
<dbReference type="AlphaFoldDB" id="A0A4R2K6E5"/>
<keyword evidence="5 11" id="KW-0311">Gluconate utilization</keyword>
<dbReference type="FunFam" id="3.40.50.720:FF:000007">
    <property type="entry name" value="6-phosphogluconate dehydrogenase, decarboxylating"/>
    <property type="match status" value="1"/>
</dbReference>
<accession>A0A4R2K6E5</accession>
<dbReference type="GO" id="GO:0004616">
    <property type="term" value="F:phosphogluconate dehydrogenase (decarboxylating) activity"/>
    <property type="evidence" value="ECO:0007669"/>
    <property type="project" value="UniProtKB-EC"/>
</dbReference>
<dbReference type="GO" id="GO:0050661">
    <property type="term" value="F:NADP binding"/>
    <property type="evidence" value="ECO:0007669"/>
    <property type="project" value="InterPro"/>
</dbReference>
<comment type="catalytic activity">
    <reaction evidence="7 11">
        <text>6-phospho-D-gluconate + NADP(+) = D-ribulose 5-phosphate + CO2 + NADPH</text>
        <dbReference type="Rhea" id="RHEA:10116"/>
        <dbReference type="ChEBI" id="CHEBI:16526"/>
        <dbReference type="ChEBI" id="CHEBI:57783"/>
        <dbReference type="ChEBI" id="CHEBI:58121"/>
        <dbReference type="ChEBI" id="CHEBI:58349"/>
        <dbReference type="ChEBI" id="CHEBI:58759"/>
        <dbReference type="EC" id="1.1.1.44"/>
    </reaction>
</comment>
<dbReference type="InterPro" id="IPR006183">
    <property type="entry name" value="Pgluconate_DH"/>
</dbReference>
<dbReference type="Pfam" id="PF03446">
    <property type="entry name" value="NAD_binding_2"/>
    <property type="match status" value="1"/>
</dbReference>
<feature type="binding site" evidence="10">
    <location>
        <begin position="8"/>
        <end position="13"/>
    </location>
    <ligand>
        <name>NADP(+)</name>
        <dbReference type="ChEBI" id="CHEBI:58349"/>
    </ligand>
</feature>
<feature type="active site" description="Proton donor" evidence="8">
    <location>
        <position position="188"/>
    </location>
</feature>
<feature type="binding site" evidence="9">
    <location>
        <position position="444"/>
    </location>
    <ligand>
        <name>substrate</name>
        <note>ligand shared between dimeric partners</note>
    </ligand>
</feature>